<keyword evidence="1" id="KW-0812">Transmembrane</keyword>
<keyword evidence="1" id="KW-0472">Membrane</keyword>
<sequence>MSYSYIKSVFPNFETRQTFDPNKIYSNITLSDESQSSTTMLPSAYDEQEMKGFARNLLKNESSLTIPKNMPLEKYENAASFPLPPSDKDNLRYYNTSLPSLTTPAITNPVQKQAEPFENEQVGYKCDIQCDAYIKHILECSKCKAMITKQLNIETERVRNEEIMELLSYLIFGVFILLLLDNLKGK</sequence>
<name>A0A6C0H6X7_9ZZZZ</name>
<proteinExistence type="predicted"/>
<evidence type="ECO:0000256" key="1">
    <source>
        <dbReference type="SAM" id="Phobius"/>
    </source>
</evidence>
<keyword evidence="1" id="KW-1133">Transmembrane helix</keyword>
<accession>A0A6C0H6X7</accession>
<reference evidence="2" key="1">
    <citation type="journal article" date="2020" name="Nature">
        <title>Giant virus diversity and host interactions through global metagenomics.</title>
        <authorList>
            <person name="Schulz F."/>
            <person name="Roux S."/>
            <person name="Paez-Espino D."/>
            <person name="Jungbluth S."/>
            <person name="Walsh D.A."/>
            <person name="Denef V.J."/>
            <person name="McMahon K.D."/>
            <person name="Konstantinidis K.T."/>
            <person name="Eloe-Fadrosh E.A."/>
            <person name="Kyrpides N.C."/>
            <person name="Woyke T."/>
        </authorList>
    </citation>
    <scope>NUCLEOTIDE SEQUENCE</scope>
    <source>
        <strain evidence="2">GVMAG-M-3300023179-73</strain>
    </source>
</reference>
<feature type="transmembrane region" description="Helical" evidence="1">
    <location>
        <begin position="166"/>
        <end position="183"/>
    </location>
</feature>
<organism evidence="2">
    <name type="scientific">viral metagenome</name>
    <dbReference type="NCBI Taxonomy" id="1070528"/>
    <lineage>
        <taxon>unclassified sequences</taxon>
        <taxon>metagenomes</taxon>
        <taxon>organismal metagenomes</taxon>
    </lineage>
</organism>
<dbReference type="EMBL" id="MN739890">
    <property type="protein sequence ID" value="QHT76157.1"/>
    <property type="molecule type" value="Genomic_DNA"/>
</dbReference>
<evidence type="ECO:0000313" key="2">
    <source>
        <dbReference type="EMBL" id="QHT76157.1"/>
    </source>
</evidence>
<protein>
    <submittedName>
        <fullName evidence="2">Uncharacterized protein</fullName>
    </submittedName>
</protein>
<dbReference type="AlphaFoldDB" id="A0A6C0H6X7"/>